<dbReference type="GO" id="GO:0009279">
    <property type="term" value="C:cell outer membrane"/>
    <property type="evidence" value="ECO:0007669"/>
    <property type="project" value="UniProtKB-SubCell"/>
</dbReference>
<evidence type="ECO:0000313" key="9">
    <source>
        <dbReference type="EMBL" id="PJR03738.1"/>
    </source>
</evidence>
<proteinExistence type="predicted"/>
<dbReference type="InterPro" id="IPR028974">
    <property type="entry name" value="TSP_type-3_rpt"/>
</dbReference>
<evidence type="ECO:0000313" key="10">
    <source>
        <dbReference type="Proteomes" id="UP000231960"/>
    </source>
</evidence>
<evidence type="ECO:0000256" key="7">
    <source>
        <dbReference type="SAM" id="SignalP"/>
    </source>
</evidence>
<organism evidence="9 10">
    <name type="scientific">Avrilella dinanensis</name>
    <dbReference type="NCBI Taxonomy" id="2008672"/>
    <lineage>
        <taxon>Bacteria</taxon>
        <taxon>Pseudomonadati</taxon>
        <taxon>Bacteroidota</taxon>
        <taxon>Flavobacteriia</taxon>
        <taxon>Flavobacteriales</taxon>
        <taxon>Flavobacteriaceae</taxon>
        <taxon>Avrilella</taxon>
    </lineage>
</organism>
<feature type="region of interest" description="Disordered" evidence="6">
    <location>
        <begin position="332"/>
        <end position="373"/>
    </location>
</feature>
<accession>A0A2M9R4F1</accession>
<keyword evidence="2 7" id="KW-0732">Signal</keyword>
<dbReference type="AlphaFoldDB" id="A0A2M9R4F1"/>
<feature type="region of interest" description="Disordered" evidence="6">
    <location>
        <begin position="465"/>
        <end position="494"/>
    </location>
</feature>
<dbReference type="RefSeq" id="WP_100677306.1">
    <property type="nucleotide sequence ID" value="NZ_NIPO01000001.1"/>
</dbReference>
<comment type="caution">
    <text evidence="9">The sequence shown here is derived from an EMBL/GenBank/DDBJ whole genome shotgun (WGS) entry which is preliminary data.</text>
</comment>
<protein>
    <submittedName>
        <fullName evidence="9">Cell envelope biogenesis protein OmpA</fullName>
    </submittedName>
</protein>
<keyword evidence="3 5" id="KW-0472">Membrane</keyword>
<dbReference type="PANTHER" id="PTHR30329:SF21">
    <property type="entry name" value="LIPOPROTEIN YIAD-RELATED"/>
    <property type="match status" value="1"/>
</dbReference>
<keyword evidence="10" id="KW-1185">Reference proteome</keyword>
<evidence type="ECO:0000256" key="4">
    <source>
        <dbReference type="ARBA" id="ARBA00023237"/>
    </source>
</evidence>
<dbReference type="CDD" id="cd07185">
    <property type="entry name" value="OmpA_C-like"/>
    <property type="match status" value="1"/>
</dbReference>
<dbReference type="InterPro" id="IPR036737">
    <property type="entry name" value="OmpA-like_sf"/>
</dbReference>
<dbReference type="EMBL" id="NIPO01000001">
    <property type="protein sequence ID" value="PJR03738.1"/>
    <property type="molecule type" value="Genomic_DNA"/>
</dbReference>
<dbReference type="GO" id="GO:0007155">
    <property type="term" value="P:cell adhesion"/>
    <property type="evidence" value="ECO:0007669"/>
    <property type="project" value="InterPro"/>
</dbReference>
<dbReference type="InterPro" id="IPR006664">
    <property type="entry name" value="OMP_bac"/>
</dbReference>
<evidence type="ECO:0000256" key="2">
    <source>
        <dbReference type="ARBA" id="ARBA00022729"/>
    </source>
</evidence>
<dbReference type="PRINTS" id="PR01021">
    <property type="entry name" value="OMPADOMAIN"/>
</dbReference>
<keyword evidence="4" id="KW-0998">Cell outer membrane</keyword>
<gene>
    <name evidence="9" type="ORF">CDL10_03770</name>
</gene>
<dbReference type="SUPFAM" id="SSF103088">
    <property type="entry name" value="OmpA-like"/>
    <property type="match status" value="1"/>
</dbReference>
<dbReference type="Gene3D" id="4.10.1080.10">
    <property type="entry name" value="TSP type-3 repeat"/>
    <property type="match status" value="1"/>
</dbReference>
<dbReference type="GO" id="GO:0005509">
    <property type="term" value="F:calcium ion binding"/>
    <property type="evidence" value="ECO:0007669"/>
    <property type="project" value="InterPro"/>
</dbReference>
<dbReference type="SUPFAM" id="SSF103647">
    <property type="entry name" value="TSP type-3 repeat"/>
    <property type="match status" value="1"/>
</dbReference>
<dbReference type="Gene3D" id="3.30.1330.60">
    <property type="entry name" value="OmpA-like domain"/>
    <property type="match status" value="1"/>
</dbReference>
<dbReference type="InterPro" id="IPR050330">
    <property type="entry name" value="Bact_OuterMem_StrucFunc"/>
</dbReference>
<dbReference type="InterPro" id="IPR003367">
    <property type="entry name" value="Thrombospondin_3-like_rpt"/>
</dbReference>
<dbReference type="PROSITE" id="PS51123">
    <property type="entry name" value="OMPA_2"/>
    <property type="match status" value="1"/>
</dbReference>
<dbReference type="InterPro" id="IPR006665">
    <property type="entry name" value="OmpA-like"/>
</dbReference>
<dbReference type="Pfam" id="PF00691">
    <property type="entry name" value="OmpA"/>
    <property type="match status" value="1"/>
</dbReference>
<sequence>MKHFNKLFVAAAMLGTMTAAQAQTEDQPWAVGVGMNALDGGRSSVATGFGDRFGQYFQTDNWSMLPSVSTLSVHRYLGSNLSFGVVGSVNKMTKMVNPLNPGGFDNIVMDGGVITDADFNGQRTVDAVDMMYYGIDGQFRYSIGGLIGSKWFDPSVHVGGGYAFLGKASSGNVNGGLGLTIWFSENIGLSLSSTYKYQFEDGQEELYSFERGNDISVPSHLQHMAGFTFRFGGKDTDGDGVLDKYDECPELPGLVELNGCPDTDGDGIIDPEDDCPFEAGLPEYNGCPDDDGDGVPNHQDACPDEFGPAENNGCPWGDTDGDGVLDNVDKCPEEAGPAENDGCPWPDTDGDGVPDHEDECPKIAGPASNNGCPEVEEKHIKELNDYGKTILFNTGKSTFQEQSYAVLNEMARVMKQFPTAKFVVEGHTDSTGSDKINDPLSLDRAKAVQDYLISQGVKADRLSAEGFGSKRPIDTNKTAAGRANNRRTEVRLVK</sequence>
<dbReference type="Pfam" id="PF02412">
    <property type="entry name" value="TSP_3"/>
    <property type="match status" value="3"/>
</dbReference>
<comment type="subcellular location">
    <subcellularLocation>
        <location evidence="1">Cell outer membrane</location>
    </subcellularLocation>
</comment>
<evidence type="ECO:0000256" key="6">
    <source>
        <dbReference type="SAM" id="MobiDB-lite"/>
    </source>
</evidence>
<evidence type="ECO:0000256" key="1">
    <source>
        <dbReference type="ARBA" id="ARBA00004442"/>
    </source>
</evidence>
<name>A0A2M9R4F1_9FLAO</name>
<evidence type="ECO:0000256" key="5">
    <source>
        <dbReference type="PROSITE-ProRule" id="PRU00473"/>
    </source>
</evidence>
<feature type="signal peptide" evidence="7">
    <location>
        <begin position="1"/>
        <end position="22"/>
    </location>
</feature>
<feature type="domain" description="OmpA-like" evidence="8">
    <location>
        <begin position="379"/>
        <end position="494"/>
    </location>
</feature>
<dbReference type="PANTHER" id="PTHR30329">
    <property type="entry name" value="STATOR ELEMENT OF FLAGELLAR MOTOR COMPLEX"/>
    <property type="match status" value="1"/>
</dbReference>
<dbReference type="OrthoDB" id="9805336at2"/>
<evidence type="ECO:0000259" key="8">
    <source>
        <dbReference type="PROSITE" id="PS51123"/>
    </source>
</evidence>
<feature type="chain" id="PRO_5014650841" evidence="7">
    <location>
        <begin position="23"/>
        <end position="494"/>
    </location>
</feature>
<evidence type="ECO:0000256" key="3">
    <source>
        <dbReference type="ARBA" id="ARBA00023136"/>
    </source>
</evidence>
<dbReference type="Proteomes" id="UP000231960">
    <property type="component" value="Unassembled WGS sequence"/>
</dbReference>
<reference evidence="9 10" key="1">
    <citation type="submission" date="2017-06" db="EMBL/GenBank/DDBJ databases">
        <title>Description of Avrilella dinanensis gen. nov. sp. nov.</title>
        <authorList>
            <person name="Leyer C."/>
            <person name="Sassi M."/>
            <person name="Minet J."/>
            <person name="Kayal S."/>
            <person name="Cattoir V."/>
        </authorList>
    </citation>
    <scope>NUCLEOTIDE SEQUENCE [LARGE SCALE GENOMIC DNA]</scope>
    <source>
        <strain evidence="9 10">UR159</strain>
    </source>
</reference>